<keyword evidence="1" id="KW-0812">Transmembrane</keyword>
<protein>
    <recommendedName>
        <fullName evidence="4">DUF4175 domain-containing protein</fullName>
    </recommendedName>
</protein>
<sequence length="91" mass="10002">MGIAFAFLLILFATTLFLSTLPWRRPVDVWVLAAIPLGSLALVAFFRLDDWPAGDWPAFLWLGTLGPGSLIAVVRLFLIALGRSPGKPRPR</sequence>
<dbReference type="RefSeq" id="WP_326566835.1">
    <property type="nucleotide sequence ID" value="NZ_CP142149.1"/>
</dbReference>
<dbReference type="Proteomes" id="UP001330812">
    <property type="component" value="Chromosome"/>
</dbReference>
<evidence type="ECO:0000313" key="3">
    <source>
        <dbReference type="Proteomes" id="UP001330812"/>
    </source>
</evidence>
<keyword evidence="1" id="KW-0472">Membrane</keyword>
<reference evidence="2 3" key="1">
    <citation type="journal article" date="2015" name="Int. J. Syst. Evol. Microbiol.">
        <title>Amycolatopsis rhabdoformis sp. nov., an actinomycete isolated from a tropical forest soil.</title>
        <authorList>
            <person name="Souza W.R."/>
            <person name="Silva R.E."/>
            <person name="Goodfellow M."/>
            <person name="Busarakam K."/>
            <person name="Figueiro F.S."/>
            <person name="Ferreira D."/>
            <person name="Rodrigues-Filho E."/>
            <person name="Moraes L.A.B."/>
            <person name="Zucchi T.D."/>
        </authorList>
    </citation>
    <scope>NUCLEOTIDE SEQUENCE [LARGE SCALE GENOMIC DNA]</scope>
    <source>
        <strain evidence="2 3">NCIMB 14900</strain>
    </source>
</reference>
<evidence type="ECO:0000313" key="2">
    <source>
        <dbReference type="EMBL" id="WSE27830.1"/>
    </source>
</evidence>
<feature type="transmembrane region" description="Helical" evidence="1">
    <location>
        <begin position="29"/>
        <end position="46"/>
    </location>
</feature>
<gene>
    <name evidence="2" type="ORF">VSH64_33980</name>
</gene>
<keyword evidence="1" id="KW-1133">Transmembrane helix</keyword>
<keyword evidence="3" id="KW-1185">Reference proteome</keyword>
<evidence type="ECO:0008006" key="4">
    <source>
        <dbReference type="Google" id="ProtNLM"/>
    </source>
</evidence>
<evidence type="ECO:0000256" key="1">
    <source>
        <dbReference type="SAM" id="Phobius"/>
    </source>
</evidence>
<feature type="transmembrane region" description="Helical" evidence="1">
    <location>
        <begin position="58"/>
        <end position="81"/>
    </location>
</feature>
<name>A0ABZ1I0U8_9PSEU</name>
<accession>A0ABZ1I0U8</accession>
<organism evidence="2 3">
    <name type="scientific">Amycolatopsis rhabdoformis</name>
    <dbReference type="NCBI Taxonomy" id="1448059"/>
    <lineage>
        <taxon>Bacteria</taxon>
        <taxon>Bacillati</taxon>
        <taxon>Actinomycetota</taxon>
        <taxon>Actinomycetes</taxon>
        <taxon>Pseudonocardiales</taxon>
        <taxon>Pseudonocardiaceae</taxon>
        <taxon>Amycolatopsis</taxon>
    </lineage>
</organism>
<dbReference type="EMBL" id="CP142149">
    <property type="protein sequence ID" value="WSE27830.1"/>
    <property type="molecule type" value="Genomic_DNA"/>
</dbReference>
<proteinExistence type="predicted"/>